<evidence type="ECO:0000313" key="6">
    <source>
        <dbReference type="Proteomes" id="UP000515819"/>
    </source>
</evidence>
<protein>
    <submittedName>
        <fullName evidence="5">Aminopeptidase P family protein</fullName>
    </submittedName>
</protein>
<dbReference type="InterPro" id="IPR001131">
    <property type="entry name" value="Peptidase_M24B_aminopep-P_CS"/>
</dbReference>
<feature type="domain" description="Creatinase N-terminal" evidence="4">
    <location>
        <begin position="3"/>
        <end position="139"/>
    </location>
</feature>
<dbReference type="PRINTS" id="PR00599">
    <property type="entry name" value="MAPEPTIDASE"/>
</dbReference>
<dbReference type="Proteomes" id="UP000515819">
    <property type="component" value="Chromosome"/>
</dbReference>
<dbReference type="Pfam" id="PF01321">
    <property type="entry name" value="Creatinase_N"/>
    <property type="match status" value="1"/>
</dbReference>
<evidence type="ECO:0000256" key="1">
    <source>
        <dbReference type="ARBA" id="ARBA00022723"/>
    </source>
</evidence>
<dbReference type="InterPro" id="IPR029149">
    <property type="entry name" value="Creatin/AminoP/Spt16_N"/>
</dbReference>
<dbReference type="SUPFAM" id="SSF55920">
    <property type="entry name" value="Creatinase/aminopeptidase"/>
    <property type="match status" value="1"/>
</dbReference>
<dbReference type="CDD" id="cd01092">
    <property type="entry name" value="APP-like"/>
    <property type="match status" value="1"/>
</dbReference>
<dbReference type="EMBL" id="CP060632">
    <property type="protein sequence ID" value="QNL98802.1"/>
    <property type="molecule type" value="Genomic_DNA"/>
</dbReference>
<keyword evidence="5" id="KW-0645">Protease</keyword>
<dbReference type="InterPro" id="IPR036005">
    <property type="entry name" value="Creatinase/aminopeptidase-like"/>
</dbReference>
<dbReference type="SUPFAM" id="SSF53092">
    <property type="entry name" value="Creatinase/prolidase N-terminal domain"/>
    <property type="match status" value="1"/>
</dbReference>
<dbReference type="InterPro" id="IPR001714">
    <property type="entry name" value="Pept_M24_MAP"/>
</dbReference>
<dbReference type="GO" id="GO:0046872">
    <property type="term" value="F:metal ion binding"/>
    <property type="evidence" value="ECO:0007669"/>
    <property type="project" value="UniProtKB-KW"/>
</dbReference>
<organism evidence="5 6">
    <name type="scientific">Wujia chipingensis</name>
    <dbReference type="NCBI Taxonomy" id="2763670"/>
    <lineage>
        <taxon>Bacteria</taxon>
        <taxon>Bacillati</taxon>
        <taxon>Bacillota</taxon>
        <taxon>Clostridia</taxon>
        <taxon>Lachnospirales</taxon>
        <taxon>Lachnospiraceae</taxon>
        <taxon>Wujia</taxon>
    </lineage>
</organism>
<reference evidence="5 6" key="1">
    <citation type="submission" date="2020-08" db="EMBL/GenBank/DDBJ databases">
        <authorList>
            <person name="Liu C."/>
            <person name="Sun Q."/>
        </authorList>
    </citation>
    <scope>NUCLEOTIDE SEQUENCE [LARGE SCALE GENOMIC DNA]</scope>
    <source>
        <strain evidence="5 6">NSJ-4</strain>
    </source>
</reference>
<dbReference type="GO" id="GO:0008235">
    <property type="term" value="F:metalloexopeptidase activity"/>
    <property type="evidence" value="ECO:0007669"/>
    <property type="project" value="UniProtKB-ARBA"/>
</dbReference>
<dbReference type="Gene3D" id="3.40.350.10">
    <property type="entry name" value="Creatinase/prolidase N-terminal domain"/>
    <property type="match status" value="1"/>
</dbReference>
<keyword evidence="1" id="KW-0479">Metal-binding</keyword>
<dbReference type="KEGG" id="wcp:H9Q76_08585"/>
<dbReference type="InterPro" id="IPR000587">
    <property type="entry name" value="Creatinase_N"/>
</dbReference>
<evidence type="ECO:0000259" key="3">
    <source>
        <dbReference type="Pfam" id="PF00557"/>
    </source>
</evidence>
<dbReference type="RefSeq" id="WP_021985196.1">
    <property type="nucleotide sequence ID" value="NZ_CP060632.1"/>
</dbReference>
<accession>A0A7G9FJS1</accession>
<keyword evidence="2" id="KW-0378">Hydrolase</keyword>
<dbReference type="Gene3D" id="3.90.230.10">
    <property type="entry name" value="Creatinase/methionine aminopeptidase superfamily"/>
    <property type="match status" value="1"/>
</dbReference>
<dbReference type="PANTHER" id="PTHR46112">
    <property type="entry name" value="AMINOPEPTIDASE"/>
    <property type="match status" value="1"/>
</dbReference>
<name>A0A7G9FJS1_9FIRM</name>
<dbReference type="AlphaFoldDB" id="A0A7G9FJS1"/>
<sequence>MKEQLVQVIDKKDLQVLILTDGYNIHHLSGYRGHTGMLVAFQGEQYILTDSRYTEQVELEAPEFTCVDIGREGYSKTIAAMVQKAFAKEGRSTLRIGFENKEISYMQYQAFVDTFAKELTGMQVEFVPLEDAVNVYREVKTEDEIAKLARAEQIGDEAFTEIVKFIHENWKDGLTEQRVALQLEYEMRLRGAEGTSFDTIAASGSNSSLPHAMPQPKLLTEGDFLTMDFGCMYQGYCSDMTRTIHIGEVVESEQKKVYDTVLQAQLAALSVVKPGMVCSDVDKCARDIIADAGYGDYFGHGLGHSVGLFIHEEPRFSMKCDAVLKPGVVITVEPGIYLPGRFGVRIEDMIVVTEDGYQNLASSPKELICV</sequence>
<dbReference type="InterPro" id="IPR050659">
    <property type="entry name" value="Peptidase_M24B"/>
</dbReference>
<dbReference type="Pfam" id="PF00557">
    <property type="entry name" value="Peptidase_M24"/>
    <property type="match status" value="1"/>
</dbReference>
<gene>
    <name evidence="5" type="ORF">H9Q76_08585</name>
</gene>
<evidence type="ECO:0000313" key="5">
    <source>
        <dbReference type="EMBL" id="QNL98802.1"/>
    </source>
</evidence>
<dbReference type="PROSITE" id="PS00491">
    <property type="entry name" value="PROLINE_PEPTIDASE"/>
    <property type="match status" value="1"/>
</dbReference>
<dbReference type="GO" id="GO:0004177">
    <property type="term" value="F:aminopeptidase activity"/>
    <property type="evidence" value="ECO:0007669"/>
    <property type="project" value="UniProtKB-KW"/>
</dbReference>
<evidence type="ECO:0000256" key="2">
    <source>
        <dbReference type="ARBA" id="ARBA00022801"/>
    </source>
</evidence>
<evidence type="ECO:0000259" key="4">
    <source>
        <dbReference type="Pfam" id="PF01321"/>
    </source>
</evidence>
<dbReference type="InterPro" id="IPR000994">
    <property type="entry name" value="Pept_M24"/>
</dbReference>
<feature type="domain" description="Peptidase M24" evidence="3">
    <location>
        <begin position="147"/>
        <end position="354"/>
    </location>
</feature>
<proteinExistence type="predicted"/>
<keyword evidence="6" id="KW-1185">Reference proteome</keyword>
<dbReference type="PANTHER" id="PTHR46112:SF3">
    <property type="entry name" value="AMINOPEPTIDASE YPDF"/>
    <property type="match status" value="1"/>
</dbReference>
<keyword evidence="5" id="KW-0031">Aminopeptidase</keyword>